<dbReference type="InterPro" id="IPR029063">
    <property type="entry name" value="SAM-dependent_MTases_sf"/>
</dbReference>
<evidence type="ECO:0000313" key="3">
    <source>
        <dbReference type="Proteomes" id="UP001432128"/>
    </source>
</evidence>
<accession>A0AAU4JYB9</accession>
<feature type="domain" description="Methyltransferase type 11" evidence="1">
    <location>
        <begin position="52"/>
        <end position="144"/>
    </location>
</feature>
<dbReference type="GO" id="GO:0008757">
    <property type="term" value="F:S-adenosylmethionine-dependent methyltransferase activity"/>
    <property type="evidence" value="ECO:0007669"/>
    <property type="project" value="InterPro"/>
</dbReference>
<dbReference type="Pfam" id="PF08241">
    <property type="entry name" value="Methyltransf_11"/>
    <property type="match status" value="1"/>
</dbReference>
<dbReference type="KEGG" id="whr:OG579_13875"/>
<keyword evidence="3" id="KW-1185">Reference proteome</keyword>
<proteinExistence type="predicted"/>
<gene>
    <name evidence="2" type="ORF">OG579_13875</name>
</gene>
<sequence length="272" mass="28950">MAADGGTGDGATQQMWARGRYEAVGERIAGVAAELVATVDDLRPLQGRDVIDLACGTGSVALAAARVGARVTGVDITADLLGLAAAKADVAQSEPITWVRADASATGLPDDSADVILSSMGIIFVEPESQVAEIARLLRADGTLGFTSWVRAAHNPFYDPIVSVLGRPRPAGADHSPDDWGVPDTIHARLAGDFDTVEIDHRVHTWRFGTLETALHFISEESPMHVDVLHRVSEMQHDRLMSAFEVALAPHTDADGAIAFDSPYVVVTARRR</sequence>
<organism evidence="2 3">
    <name type="scientific">Williamsia herbipolensis</name>
    <dbReference type="NCBI Taxonomy" id="1603258"/>
    <lineage>
        <taxon>Bacteria</taxon>
        <taxon>Bacillati</taxon>
        <taxon>Actinomycetota</taxon>
        <taxon>Actinomycetes</taxon>
        <taxon>Mycobacteriales</taxon>
        <taxon>Nocardiaceae</taxon>
        <taxon>Williamsia</taxon>
    </lineage>
</organism>
<reference evidence="2 3" key="1">
    <citation type="submission" date="2022-10" db="EMBL/GenBank/DDBJ databases">
        <title>The complete genomes of actinobacterial strains from the NBC collection.</title>
        <authorList>
            <person name="Joergensen T.S."/>
            <person name="Alvarez Arevalo M."/>
            <person name="Sterndorff E.B."/>
            <person name="Faurdal D."/>
            <person name="Vuksanovic O."/>
            <person name="Mourched A.-S."/>
            <person name="Charusanti P."/>
            <person name="Shaw S."/>
            <person name="Blin K."/>
            <person name="Weber T."/>
        </authorList>
    </citation>
    <scope>NUCLEOTIDE SEQUENCE [LARGE SCALE GENOMIC DNA]</scope>
    <source>
        <strain evidence="2 3">NBC_00319</strain>
    </source>
</reference>
<dbReference type="EMBL" id="CP108021">
    <property type="protein sequence ID" value="WUM18818.1"/>
    <property type="molecule type" value="Genomic_DNA"/>
</dbReference>
<dbReference type="PANTHER" id="PTHR42912">
    <property type="entry name" value="METHYLTRANSFERASE"/>
    <property type="match status" value="1"/>
</dbReference>
<evidence type="ECO:0000259" key="1">
    <source>
        <dbReference type="Pfam" id="PF08241"/>
    </source>
</evidence>
<dbReference type="Proteomes" id="UP001432128">
    <property type="component" value="Chromosome"/>
</dbReference>
<dbReference type="CDD" id="cd02440">
    <property type="entry name" value="AdoMet_MTases"/>
    <property type="match status" value="1"/>
</dbReference>
<protein>
    <submittedName>
        <fullName evidence="2">Class I SAM-dependent methyltransferase</fullName>
    </submittedName>
</protein>
<name>A0AAU4JYB9_9NOCA</name>
<dbReference type="GO" id="GO:0032259">
    <property type="term" value="P:methylation"/>
    <property type="evidence" value="ECO:0007669"/>
    <property type="project" value="UniProtKB-KW"/>
</dbReference>
<dbReference type="AlphaFoldDB" id="A0AAU4JYB9"/>
<dbReference type="SUPFAM" id="SSF53335">
    <property type="entry name" value="S-adenosyl-L-methionine-dependent methyltransferases"/>
    <property type="match status" value="1"/>
</dbReference>
<dbReference type="Gene3D" id="3.40.50.150">
    <property type="entry name" value="Vaccinia Virus protein VP39"/>
    <property type="match status" value="1"/>
</dbReference>
<evidence type="ECO:0000313" key="2">
    <source>
        <dbReference type="EMBL" id="WUM18818.1"/>
    </source>
</evidence>
<dbReference type="InterPro" id="IPR050508">
    <property type="entry name" value="Methyltransf_Superfamily"/>
</dbReference>
<dbReference type="InterPro" id="IPR013216">
    <property type="entry name" value="Methyltransf_11"/>
</dbReference>
<dbReference type="RefSeq" id="WP_328856402.1">
    <property type="nucleotide sequence ID" value="NZ_CP108021.1"/>
</dbReference>
<keyword evidence="2" id="KW-0808">Transferase</keyword>
<keyword evidence="2" id="KW-0489">Methyltransferase</keyword>